<dbReference type="PANTHER" id="PTHR34846">
    <property type="entry name" value="4-CARBOXYMUCONOLACTONE DECARBOXYLASE FAMILY PROTEIN (AFU_ORTHOLOGUE AFUA_6G11590)"/>
    <property type="match status" value="1"/>
</dbReference>
<dbReference type="InterPro" id="IPR003779">
    <property type="entry name" value="CMD-like"/>
</dbReference>
<accession>A0A7D3W2E7</accession>
<feature type="domain" description="Carboxymuconolactone decarboxylase-like" evidence="1">
    <location>
        <begin position="42"/>
        <end position="124"/>
    </location>
</feature>
<dbReference type="GO" id="GO:0051920">
    <property type="term" value="F:peroxiredoxin activity"/>
    <property type="evidence" value="ECO:0007669"/>
    <property type="project" value="InterPro"/>
</dbReference>
<dbReference type="Gene3D" id="1.20.1290.10">
    <property type="entry name" value="AhpD-like"/>
    <property type="match status" value="1"/>
</dbReference>
<evidence type="ECO:0000313" key="3">
    <source>
        <dbReference type="Proteomes" id="UP000501240"/>
    </source>
</evidence>
<evidence type="ECO:0000313" key="2">
    <source>
        <dbReference type="EMBL" id="QKG24431.1"/>
    </source>
</evidence>
<dbReference type="AlphaFoldDB" id="A0A7D3W2E7"/>
<protein>
    <submittedName>
        <fullName evidence="2">Carboxymuconolactone decarboxylase</fullName>
    </submittedName>
</protein>
<dbReference type="Pfam" id="PF02627">
    <property type="entry name" value="CMD"/>
    <property type="match status" value="1"/>
</dbReference>
<dbReference type="EMBL" id="CP053892">
    <property type="protein sequence ID" value="QKG24431.1"/>
    <property type="molecule type" value="Genomic_DNA"/>
</dbReference>
<dbReference type="PANTHER" id="PTHR34846:SF5">
    <property type="entry name" value="CARBOXYMUCONOLACTONE DECARBOXYLASE-LIKE DOMAIN-CONTAINING PROTEIN"/>
    <property type="match status" value="1"/>
</dbReference>
<sequence length="188" mass="20538">MARIAPLEPPYAPEIGEALRKWMPPGVAHEPLVLFRTLHRAPELASRMRVLGAGLLAHGRLPARDREIVIGRTCARAGCSYEWGVHVAVFGEAAGLTARQVEATVTGDPEPWTERERALVRAVDELHDSAGIAPETWERLAGHYGEAELLELLVLAGWYRAISQLINALEIADEPWAPGFIRVEATGG</sequence>
<name>A0A7D3W2E7_ACTVE</name>
<dbReference type="Proteomes" id="UP000501240">
    <property type="component" value="Chromosome"/>
</dbReference>
<dbReference type="RefSeq" id="WP_173098242.1">
    <property type="nucleotide sequence ID" value="NZ_CP053892.1"/>
</dbReference>
<reference evidence="2 3" key="1">
    <citation type="submission" date="2020-05" db="EMBL/GenBank/DDBJ databases">
        <title>Actinomadura verrucosospora NRRL-B18236 (PFL_A860) Genome sequencing and assembly.</title>
        <authorList>
            <person name="Samborskyy M."/>
        </authorList>
    </citation>
    <scope>NUCLEOTIDE SEQUENCE [LARGE SCALE GENOMIC DNA]</scope>
    <source>
        <strain evidence="2 3">NRRL:B18236</strain>
    </source>
</reference>
<keyword evidence="3" id="KW-1185">Reference proteome</keyword>
<gene>
    <name evidence="2" type="ORF">ACTIVE_6078</name>
</gene>
<evidence type="ECO:0000259" key="1">
    <source>
        <dbReference type="Pfam" id="PF02627"/>
    </source>
</evidence>
<dbReference type="SUPFAM" id="SSF69118">
    <property type="entry name" value="AhpD-like"/>
    <property type="match status" value="1"/>
</dbReference>
<organism evidence="2 3">
    <name type="scientific">Actinomadura verrucosospora</name>
    <dbReference type="NCBI Taxonomy" id="46165"/>
    <lineage>
        <taxon>Bacteria</taxon>
        <taxon>Bacillati</taxon>
        <taxon>Actinomycetota</taxon>
        <taxon>Actinomycetes</taxon>
        <taxon>Streptosporangiales</taxon>
        <taxon>Thermomonosporaceae</taxon>
        <taxon>Actinomadura</taxon>
    </lineage>
</organism>
<proteinExistence type="predicted"/>
<dbReference type="InterPro" id="IPR029032">
    <property type="entry name" value="AhpD-like"/>
</dbReference>